<feature type="region of interest" description="Disordered" evidence="2">
    <location>
        <begin position="738"/>
        <end position="789"/>
    </location>
</feature>
<organism evidence="3 4">
    <name type="scientific">Leptomonas seymouri</name>
    <dbReference type="NCBI Taxonomy" id="5684"/>
    <lineage>
        <taxon>Eukaryota</taxon>
        <taxon>Discoba</taxon>
        <taxon>Euglenozoa</taxon>
        <taxon>Kinetoplastea</taxon>
        <taxon>Metakinetoplastina</taxon>
        <taxon>Trypanosomatida</taxon>
        <taxon>Trypanosomatidae</taxon>
        <taxon>Leishmaniinae</taxon>
        <taxon>Leptomonas</taxon>
    </lineage>
</organism>
<feature type="compositionally biased region" description="Low complexity" evidence="2">
    <location>
        <begin position="904"/>
        <end position="947"/>
    </location>
</feature>
<dbReference type="Proteomes" id="UP000038009">
    <property type="component" value="Unassembled WGS sequence"/>
</dbReference>
<feature type="compositionally biased region" description="Basic and acidic residues" evidence="2">
    <location>
        <begin position="28"/>
        <end position="48"/>
    </location>
</feature>
<dbReference type="EMBL" id="LJSK01000149">
    <property type="protein sequence ID" value="KPI86095.1"/>
    <property type="molecule type" value="Genomic_DNA"/>
</dbReference>
<feature type="compositionally biased region" description="Polar residues" evidence="2">
    <location>
        <begin position="953"/>
        <end position="977"/>
    </location>
</feature>
<protein>
    <submittedName>
        <fullName evidence="3">Uncharacterized protein</fullName>
    </submittedName>
</protein>
<evidence type="ECO:0000256" key="2">
    <source>
        <dbReference type="SAM" id="MobiDB-lite"/>
    </source>
</evidence>
<keyword evidence="4" id="KW-1185">Reference proteome</keyword>
<evidence type="ECO:0000313" key="3">
    <source>
        <dbReference type="EMBL" id="KPI86095.1"/>
    </source>
</evidence>
<accession>A0A0N1IJW5</accession>
<comment type="caution">
    <text evidence="3">The sequence shown here is derived from an EMBL/GenBank/DDBJ whole genome shotgun (WGS) entry which is preliminary data.</text>
</comment>
<proteinExistence type="predicted"/>
<feature type="compositionally biased region" description="Polar residues" evidence="2">
    <location>
        <begin position="777"/>
        <end position="787"/>
    </location>
</feature>
<feature type="coiled-coil region" evidence="1">
    <location>
        <begin position="351"/>
        <end position="408"/>
    </location>
</feature>
<evidence type="ECO:0000256" key="1">
    <source>
        <dbReference type="SAM" id="Coils"/>
    </source>
</evidence>
<feature type="region of interest" description="Disordered" evidence="2">
    <location>
        <begin position="856"/>
        <end position="977"/>
    </location>
</feature>
<dbReference type="OMA" id="DMLAFWR"/>
<feature type="coiled-coil region" evidence="1">
    <location>
        <begin position="628"/>
        <end position="700"/>
    </location>
</feature>
<dbReference type="AlphaFoldDB" id="A0A0N1IJW5"/>
<feature type="compositionally biased region" description="Polar residues" evidence="2">
    <location>
        <begin position="745"/>
        <end position="757"/>
    </location>
</feature>
<feature type="region of interest" description="Disordered" evidence="2">
    <location>
        <begin position="795"/>
        <end position="814"/>
    </location>
</feature>
<evidence type="ECO:0000313" key="4">
    <source>
        <dbReference type="Proteomes" id="UP000038009"/>
    </source>
</evidence>
<sequence length="977" mass="110722">MSSSDDDWMPQIRQRGSGADTGQSAMMDARRRALQRQREAQQQQRREPVTQSTPAPAKNTESELPDFLADLNTNEDNAAISVLASTRQPTMIFPTAGAPSPSTGAAFSLPPPQTHEATVEELQRQIAAKKKLLQSTKEREAALNEKWRVTKALKQAEVERLNGSIRRVWAAMEDEKSASETKIREAQDQHEAELRAARRSVEQEVKAEYDAKIAEAQKQLGSAKAEEERLRQLLEDKGGSAATKDTVNTALTAAITAVMHKLDDVFQSEEADGLRMEAWKSELQASVRREIQTSFAVGVESETQAERDEYERFFSEMLSFWRSAEDQERERLLKMDEVLLADLQMMAQQDLKRLQDEELAMERVYVESREEWAMEHRKLLQRELESALQRREAELQEQRRQLHDLHVERLRDADARHKDAMAKEEALHTQKMEQLRTFISREEGLRSEQQRIEAAAQESVMQAANVLTGVMASAEETAAVLCSYEQAVGEVQRRVEVEREQYFKEQESLLERLQSLAATQCCNADAERKALEDCAMQLRLTSQTMERHLQDETAWLAQQESTYKCSRDEWEREYRRWQQLVQQERQAAEERFHESLTGLQQSLQLLEAEERDVVVEGSALQRTFAEVEAAAKREVEALQRRAGDVQSRSVAIAETQTRLSQQREATAEAKKQLTLAQQQLEEEKAELRVDEERLRDMMELLRVAQSRATLRKEYIQLLQNGGSQSPQKRQHRLHNVMVPYGHDNGNLTEGNGSSRANGETVDQRGQTYSKGGPPQPSSQNAGVSEPSTAVCAAAKASSAVKRRRHLSDPNRLPNKIFRELNDQLKHLASGGGSGGGGEVFVPTMKWTDHEYPTIVRHTHQPRGQTADQRKSQRQRNAPSHTSNNLPPPLSASPQLSRRERRLRPQLTPSPTPQQQQQQRHRQALQPARHVDPSSLPLTSESSSLLSPRGGDTWSPSANTFTNLVDFSDLDTTSQSIQ</sequence>
<reference evidence="3 4" key="1">
    <citation type="journal article" date="2015" name="PLoS Pathog.">
        <title>Leptomonas seymouri: Adaptations to the Dixenous Life Cycle Analyzed by Genome Sequencing, Transcriptome Profiling and Co-infection with Leishmania donovani.</title>
        <authorList>
            <person name="Kraeva N."/>
            <person name="Butenko A."/>
            <person name="Hlavacova J."/>
            <person name="Kostygov A."/>
            <person name="Myskova J."/>
            <person name="Grybchuk D."/>
            <person name="Lestinova T."/>
            <person name="Votypka J."/>
            <person name="Volf P."/>
            <person name="Opperdoes F."/>
            <person name="Flegontov P."/>
            <person name="Lukes J."/>
            <person name="Yurchenko V."/>
        </authorList>
    </citation>
    <scope>NUCLEOTIDE SEQUENCE [LARGE SCALE GENOMIC DNA]</scope>
    <source>
        <strain evidence="3 4">ATCC 30220</strain>
    </source>
</reference>
<gene>
    <name evidence="3" type="ORF">ABL78_4856</name>
</gene>
<dbReference type="VEuPathDB" id="TriTrypDB:Lsey_0149_0170"/>
<name>A0A0N1IJW5_LEPSE</name>
<feature type="region of interest" description="Disordered" evidence="2">
    <location>
        <begin position="1"/>
        <end position="66"/>
    </location>
</feature>
<dbReference type="OrthoDB" id="265810at2759"/>
<feature type="region of interest" description="Disordered" evidence="2">
    <location>
        <begin position="92"/>
        <end position="120"/>
    </location>
</feature>
<keyword evidence="1" id="KW-0175">Coiled coil</keyword>